<dbReference type="InterPro" id="IPR013783">
    <property type="entry name" value="Ig-like_fold"/>
</dbReference>
<dbReference type="Proteomes" id="UP000305848">
    <property type="component" value="Unassembled WGS sequence"/>
</dbReference>
<sequence>MYFKTIFFLLMTVGFLKANGQACTVRGQTPASAFPVCGTKNFVQESVPLCSNRPVPGGCNTDDTNPFWYKFTCFKSGTLGFVITPKNLDEDYDWQLFDITGHSPDEVYTNESLTVTANWAGTYGTTGTSSTGVSYRQCGSNPTENKPTFAAMPNIVQGHTYLLLISHFTPTQSGYSLSFNGGTASITDTLPPNLASAAADCDGSAITITLNKKMQCTSLAADGSDFSISAPGVLVVAADAVSCASGFDMDKLVIKLNKSLAPGSYTIQMNKGSDDNTLLDNCDNSVPEGASVSVIVLPKQPTPMDSLTTPACAPQTLQLVFAKPMRCSSIADDGSDFIITGPSQVAISRAEGTCNDGVSNSILVHLATPIVHNGTYTIALKNGTDGTTLIDECGEITPAGSSLSFSVKDTVSAAITTTLLYGCKWDTVLVAHDGKNDVHQWNWLFDGNYSRTTQQAQVVYNSYGEKKIKLMVSNGFCSDTATTTVNLDNELKARMNGPAVICPTDPVVFADSSIGNIVAYKWNFGFTDNYLQKIPPVQFYPQSEGEKNYTVSLIVQNEHNCYDTALQVVKVPFSCYIAVPTAFTPNGDGRNDFLYPLNAYKANHVDFRVYNRYGQLVFRTNNWQQKWDGTINGQPAANGTYVWVFSYTHSDTGKPYFLKGTSVLIR</sequence>
<name>A0A4U3L6B6_9BACT</name>
<dbReference type="EMBL" id="SZQL01000004">
    <property type="protein sequence ID" value="TKK69949.1"/>
    <property type="molecule type" value="Genomic_DNA"/>
</dbReference>
<dbReference type="SUPFAM" id="SSF49299">
    <property type="entry name" value="PKD domain"/>
    <property type="match status" value="2"/>
</dbReference>
<keyword evidence="3" id="KW-1185">Reference proteome</keyword>
<gene>
    <name evidence="2" type="ORF">FC093_06820</name>
</gene>
<comment type="caution">
    <text evidence="2">The sequence shown here is derived from an EMBL/GenBank/DDBJ whole genome shotgun (WGS) entry which is preliminary data.</text>
</comment>
<accession>A0A4U3L6B6</accession>
<proteinExistence type="predicted"/>
<organism evidence="2 3">
    <name type="scientific">Ilyomonas limi</name>
    <dbReference type="NCBI Taxonomy" id="2575867"/>
    <lineage>
        <taxon>Bacteria</taxon>
        <taxon>Pseudomonadati</taxon>
        <taxon>Bacteroidota</taxon>
        <taxon>Chitinophagia</taxon>
        <taxon>Chitinophagales</taxon>
        <taxon>Chitinophagaceae</taxon>
        <taxon>Ilyomonas</taxon>
    </lineage>
</organism>
<dbReference type="OrthoDB" id="610082at2"/>
<feature type="chain" id="PRO_5020307605" evidence="1">
    <location>
        <begin position="19"/>
        <end position="666"/>
    </location>
</feature>
<reference evidence="2 3" key="1">
    <citation type="submission" date="2019-05" db="EMBL/GenBank/DDBJ databases">
        <title>Panacibacter sp. strain 17mud1-8 Genome sequencing and assembly.</title>
        <authorList>
            <person name="Chhetri G."/>
        </authorList>
    </citation>
    <scope>NUCLEOTIDE SEQUENCE [LARGE SCALE GENOMIC DNA]</scope>
    <source>
        <strain evidence="2 3">17mud1-8</strain>
    </source>
</reference>
<protein>
    <submittedName>
        <fullName evidence="2">T9SS type B sorting domain-containing protein</fullName>
    </submittedName>
</protein>
<evidence type="ECO:0000256" key="1">
    <source>
        <dbReference type="SAM" id="SignalP"/>
    </source>
</evidence>
<dbReference type="NCBIfam" id="TIGR04131">
    <property type="entry name" value="Bac_Flav_CTERM"/>
    <property type="match status" value="1"/>
</dbReference>
<evidence type="ECO:0000313" key="3">
    <source>
        <dbReference type="Proteomes" id="UP000305848"/>
    </source>
</evidence>
<keyword evidence="1" id="KW-0732">Signal</keyword>
<dbReference type="AlphaFoldDB" id="A0A4U3L6B6"/>
<evidence type="ECO:0000313" key="2">
    <source>
        <dbReference type="EMBL" id="TKK69949.1"/>
    </source>
</evidence>
<dbReference type="Pfam" id="PF13585">
    <property type="entry name" value="CHU_C"/>
    <property type="match status" value="1"/>
</dbReference>
<dbReference type="InterPro" id="IPR026341">
    <property type="entry name" value="T9SS_type_B"/>
</dbReference>
<dbReference type="Gene3D" id="2.60.40.10">
    <property type="entry name" value="Immunoglobulins"/>
    <property type="match status" value="2"/>
</dbReference>
<feature type="signal peptide" evidence="1">
    <location>
        <begin position="1"/>
        <end position="18"/>
    </location>
</feature>
<dbReference type="InterPro" id="IPR035986">
    <property type="entry name" value="PKD_dom_sf"/>
</dbReference>